<dbReference type="InterPro" id="IPR040185">
    <property type="entry name" value="Far11/STRP"/>
</dbReference>
<gene>
    <name evidence="4" type="ORF">DFH08DRAFT_12289</name>
</gene>
<comment type="caution">
    <text evidence="4">The sequence shown here is derived from an EMBL/GenBank/DDBJ whole genome shotgun (WGS) entry which is preliminary data.</text>
</comment>
<dbReference type="Pfam" id="PF11882">
    <property type="entry name" value="DUF3402"/>
    <property type="match status" value="1"/>
</dbReference>
<dbReference type="Proteomes" id="UP001218218">
    <property type="component" value="Unassembled WGS sequence"/>
</dbReference>
<feature type="domain" description="Far11/STRP C-terminal" evidence="3">
    <location>
        <begin position="442"/>
        <end position="931"/>
    </location>
</feature>
<dbReference type="PANTHER" id="PTHR13239">
    <property type="entry name" value="PROTEIN REQUIRED FOR HYPHAL ANASTOMOSIS HAM-2"/>
    <property type="match status" value="1"/>
</dbReference>
<keyword evidence="5" id="KW-1185">Reference proteome</keyword>
<evidence type="ECO:0000313" key="5">
    <source>
        <dbReference type="Proteomes" id="UP001218218"/>
    </source>
</evidence>
<feature type="compositionally biased region" description="Pro residues" evidence="1">
    <location>
        <begin position="394"/>
        <end position="406"/>
    </location>
</feature>
<feature type="region of interest" description="Disordered" evidence="1">
    <location>
        <begin position="367"/>
        <end position="424"/>
    </location>
</feature>
<evidence type="ECO:0000313" key="4">
    <source>
        <dbReference type="EMBL" id="KAJ7368020.1"/>
    </source>
</evidence>
<dbReference type="SMART" id="SM01292">
    <property type="entry name" value="N1221"/>
    <property type="match status" value="1"/>
</dbReference>
<feature type="region of interest" description="Disordered" evidence="1">
    <location>
        <begin position="1"/>
        <end position="24"/>
    </location>
</feature>
<feature type="compositionally biased region" description="Polar residues" evidence="1">
    <location>
        <begin position="580"/>
        <end position="589"/>
    </location>
</feature>
<feature type="compositionally biased region" description="Pro residues" evidence="1">
    <location>
        <begin position="592"/>
        <end position="605"/>
    </location>
</feature>
<feature type="region of interest" description="Disordered" evidence="1">
    <location>
        <begin position="976"/>
        <end position="1040"/>
    </location>
</feature>
<evidence type="ECO:0000256" key="1">
    <source>
        <dbReference type="SAM" id="MobiDB-lite"/>
    </source>
</evidence>
<evidence type="ECO:0000259" key="2">
    <source>
        <dbReference type="SMART" id="SM01292"/>
    </source>
</evidence>
<dbReference type="Pfam" id="PF07923">
    <property type="entry name" value="N1221"/>
    <property type="match status" value="1"/>
</dbReference>
<organism evidence="4 5">
    <name type="scientific">Mycena albidolilacea</name>
    <dbReference type="NCBI Taxonomy" id="1033008"/>
    <lineage>
        <taxon>Eukaryota</taxon>
        <taxon>Fungi</taxon>
        <taxon>Dikarya</taxon>
        <taxon>Basidiomycota</taxon>
        <taxon>Agaricomycotina</taxon>
        <taxon>Agaricomycetes</taxon>
        <taxon>Agaricomycetidae</taxon>
        <taxon>Agaricales</taxon>
        <taxon>Marasmiineae</taxon>
        <taxon>Mycenaceae</taxon>
        <taxon>Mycena</taxon>
    </lineage>
</organism>
<proteinExistence type="predicted"/>
<dbReference type="EMBL" id="JARIHO010000001">
    <property type="protein sequence ID" value="KAJ7368020.1"/>
    <property type="molecule type" value="Genomic_DNA"/>
</dbReference>
<feature type="region of interest" description="Disordered" evidence="1">
    <location>
        <begin position="1054"/>
        <end position="1087"/>
    </location>
</feature>
<dbReference type="InterPro" id="IPR021819">
    <property type="entry name" value="Far11/STRP_C"/>
</dbReference>
<reference evidence="4" key="1">
    <citation type="submission" date="2023-03" db="EMBL/GenBank/DDBJ databases">
        <title>Massive genome expansion in bonnet fungi (Mycena s.s.) driven by repeated elements and novel gene families across ecological guilds.</title>
        <authorList>
            <consortium name="Lawrence Berkeley National Laboratory"/>
            <person name="Harder C.B."/>
            <person name="Miyauchi S."/>
            <person name="Viragh M."/>
            <person name="Kuo A."/>
            <person name="Thoen E."/>
            <person name="Andreopoulos B."/>
            <person name="Lu D."/>
            <person name="Skrede I."/>
            <person name="Drula E."/>
            <person name="Henrissat B."/>
            <person name="Morin E."/>
            <person name="Kohler A."/>
            <person name="Barry K."/>
            <person name="LaButti K."/>
            <person name="Morin E."/>
            <person name="Salamov A."/>
            <person name="Lipzen A."/>
            <person name="Mereny Z."/>
            <person name="Hegedus B."/>
            <person name="Baldrian P."/>
            <person name="Stursova M."/>
            <person name="Weitz H."/>
            <person name="Taylor A."/>
            <person name="Grigoriev I.V."/>
            <person name="Nagy L.G."/>
            <person name="Martin F."/>
            <person name="Kauserud H."/>
        </authorList>
    </citation>
    <scope>NUCLEOTIDE SEQUENCE</scope>
    <source>
        <strain evidence="4">CBHHK002</strain>
    </source>
</reference>
<dbReference type="GO" id="GO:0005829">
    <property type="term" value="C:cytosol"/>
    <property type="evidence" value="ECO:0007669"/>
    <property type="project" value="TreeGrafter"/>
</dbReference>
<accession>A0AAD7F6R8</accession>
<dbReference type="GO" id="GO:0007010">
    <property type="term" value="P:cytoskeleton organization"/>
    <property type="evidence" value="ECO:0007669"/>
    <property type="project" value="TreeGrafter"/>
</dbReference>
<protein>
    <recommendedName>
        <fullName evidence="6">N1221-domain-containing protein</fullName>
    </recommendedName>
</protein>
<feature type="compositionally biased region" description="Basic and acidic residues" evidence="1">
    <location>
        <begin position="989"/>
        <end position="1000"/>
    </location>
</feature>
<name>A0AAD7F6R8_9AGAR</name>
<dbReference type="InterPro" id="IPR012486">
    <property type="entry name" value="Far11/STRP_N"/>
</dbReference>
<evidence type="ECO:0000259" key="3">
    <source>
        <dbReference type="SMART" id="SM01293"/>
    </source>
</evidence>
<sequence>MSLPQMSSFLNNSQSQDAPSSGGVDSISLGQLKSLVAAMPKDKQWWYDFKYDDEDTVMNEIEEFYSYVEMPQVAENLKAWEGSFSGKWTGSPPATRKAHIEVLLESLEHRNAEIRFTNARRLFYIIQGTFAETVSPEHQLHWIFENCKIVRSANGLSTIIEAMKIASSKHDLLCGLSDAEAAHFHISATEKADFIEEVTTEISVYLGMLYHLVEIFKGHDDFADELMSFEPPLPVYLFTVVSGLRDKSARGYPVKKLLLVLWKTLLSCCGGIRDHARVKKLARELAGLQPSVDGGESTIKATPLDIETFRQETSVKYPTFTAPNPPPEVPPLLEIAAPKPIPITTWRLAQAYSPIPIRHHYHHDQADASDLQHGGGQQQQQPFHPGAGRGIPQPATPAPTPPPPSPKPKKQQYQTDQSRPFLFPFSRDARNRYFDKDARLVPFAVDEADRLYNRHMHVSLALAQMWRTREDCMTAESGLEHMPGSEGQFESSTFISKDPDAGEPLPDIALLDAKIAEATKAVEETDSPLEKRRAKERREDLMRLKRVEQIYSALLPVMSNWVLVLLKLLLATVSASTGMQPPQSSTSNVFPPGVPSPQDQPPVPPTSDEIDVTRHREITSKAVSAILLLVMKWFKVSHIMKFHHLGQHLLDTNCLLLILKMFSLQDLSATVVSKADSPDNNFFRYCMLKFSKNPQPMESQPRPSRHAVVKSRILPNGEKHEEEVDMVTDFSWRNFFATINFAKIMQKLSKGRSHRIWMLIQYKSSPVLKRALKVQHPMFQLHILKLIKSQVPFCGRKWRQTNMKVITSIYLNCRPDLRDEWLTSTEVDDASDAQAQEHALRHLVKFYNNRRYGPIAAINQHGQPMHRHGRSGSMSYLDGLHPGPELGLIRPVTGTPNMVDADVFPPSRSQAPDPSIFLPYITEDIAFEEEYEEYLSDLGWSESAGASGVHEDKPLFGGTSAWSRLPAFPDIGDGISDSESIASIGDLGDDARLDPSRDDPEVVDENLNNWEHMSPKTMAALPKSPAGGRRSSSGGGLRPVLPFGLDDAVAVDLDEEEDEVELGPAPREQSGFTSGAGVDEVEYAYGV</sequence>
<feature type="compositionally biased region" description="Polar residues" evidence="1">
    <location>
        <begin position="1"/>
        <end position="19"/>
    </location>
</feature>
<feature type="domain" description="Far11/STRP N-terminal" evidence="2">
    <location>
        <begin position="44"/>
        <end position="331"/>
    </location>
</feature>
<evidence type="ECO:0008006" key="6">
    <source>
        <dbReference type="Google" id="ProtNLM"/>
    </source>
</evidence>
<dbReference type="SMART" id="SM01293">
    <property type="entry name" value="DUF3402"/>
    <property type="match status" value="1"/>
</dbReference>
<dbReference type="PANTHER" id="PTHR13239:SF4">
    <property type="entry name" value="AT25231P"/>
    <property type="match status" value="1"/>
</dbReference>
<feature type="region of interest" description="Disordered" evidence="1">
    <location>
        <begin position="580"/>
        <end position="607"/>
    </location>
</feature>
<dbReference type="AlphaFoldDB" id="A0AAD7F6R8"/>